<proteinExistence type="predicted"/>
<accession>A0A0K2V3L0</accession>
<reference evidence="1" key="1">
    <citation type="submission" date="2014-05" db="EMBL/GenBank/DDBJ databases">
        <authorList>
            <person name="Chronopoulou M."/>
        </authorList>
    </citation>
    <scope>NUCLEOTIDE SEQUENCE</scope>
    <source>
        <tissue evidence="1">Whole organism</tissue>
    </source>
</reference>
<protein>
    <submittedName>
        <fullName evidence="1">Uncharacterized protein</fullName>
    </submittedName>
</protein>
<name>A0A0K2V3L0_LEPSM</name>
<organism evidence="1">
    <name type="scientific">Lepeophtheirus salmonis</name>
    <name type="common">Salmon louse</name>
    <name type="synonym">Caligus salmonis</name>
    <dbReference type="NCBI Taxonomy" id="72036"/>
    <lineage>
        <taxon>Eukaryota</taxon>
        <taxon>Metazoa</taxon>
        <taxon>Ecdysozoa</taxon>
        <taxon>Arthropoda</taxon>
        <taxon>Crustacea</taxon>
        <taxon>Multicrustacea</taxon>
        <taxon>Hexanauplia</taxon>
        <taxon>Copepoda</taxon>
        <taxon>Siphonostomatoida</taxon>
        <taxon>Caligidae</taxon>
        <taxon>Lepeophtheirus</taxon>
    </lineage>
</organism>
<dbReference type="AlphaFoldDB" id="A0A0K2V3L0"/>
<sequence length="64" mass="7211">MQLPFYWFKFVTFNLYSLDGWSSLRNKLYNLTGSAPGQKSAGCLGHKMSLLLEQGVFGLYTALT</sequence>
<evidence type="ECO:0000313" key="1">
    <source>
        <dbReference type="EMBL" id="CDW44875.1"/>
    </source>
</evidence>
<dbReference type="EMBL" id="HACA01027514">
    <property type="protein sequence ID" value="CDW44875.1"/>
    <property type="molecule type" value="Transcribed_RNA"/>
</dbReference>